<dbReference type="EMBL" id="JBHMAS010000034">
    <property type="protein sequence ID" value="MFB9781141.1"/>
    <property type="molecule type" value="Genomic_DNA"/>
</dbReference>
<dbReference type="SMART" id="SM00382">
    <property type="entry name" value="AAA"/>
    <property type="match status" value="1"/>
</dbReference>
<keyword evidence="1" id="KW-0805">Transcription regulation</keyword>
<dbReference type="Proteomes" id="UP001589587">
    <property type="component" value="Unassembled WGS sequence"/>
</dbReference>
<feature type="domain" description="HTH luxR-type" evidence="5">
    <location>
        <begin position="832"/>
        <end position="897"/>
    </location>
</feature>
<dbReference type="CDD" id="cd06170">
    <property type="entry name" value="LuxR_C_like"/>
    <property type="match status" value="1"/>
</dbReference>
<name>A0ABV5XGK7_9NOCA</name>
<protein>
    <submittedName>
        <fullName evidence="6">LuxR C-terminal-related transcriptional regulator</fullName>
    </submittedName>
</protein>
<evidence type="ECO:0000256" key="3">
    <source>
        <dbReference type="ARBA" id="ARBA00023163"/>
    </source>
</evidence>
<dbReference type="SUPFAM" id="SSF52540">
    <property type="entry name" value="P-loop containing nucleoside triphosphate hydrolases"/>
    <property type="match status" value="1"/>
</dbReference>
<sequence>MSSPFRDAAAVTLDASSRGERARVPGAPINGRFHPPSAVKGLVPRPRLHRKLTASTAADGVGPGPVGLLSAPAGAGKTLLLADWAREYSRASPDADLAWLTLAERDNNVSVLCESLAEAIATPIDPTGRRLPAQTGSRRPVEQWLAHFAETLETHDRRTTLILDDVHTLHDPLSISLLDRILTHTPGNLSIIVAARYEPPLTWHRLALDGRLTRFASTDLAFDRSEITTMFGEYDIMLGEDELAIVEDFTKGWGAVVRLTAAFLAGRSDIADALDEFTHTPRPIADFLVDEVLTSLPEHITSFMLRTSIVDSFSAPLAETLTDSNARSEIDSLIQFNFPVTRTDSADHTTWFSYHPLLREHLRAEFRRVDHVERKRAHVRAATWYESHHLELEALELEISIGDPCRILAFLERCGLGLVLDGHSGDVVRVLESAPTQVSESPITRLILAAAALHSGDVTSATTCLDLLEATHPPIADDPLFLAMSLEISCVSATSDNQPLVSRLQRRPNSTHSDVEAYVHLELATAHLLRREFEKATVEYTQAAALGALRGRSRFVLKSLTGLGYVASLSGDIGAMRAHSTYALDYAIEHRITTTAEYELSASVVAFAAYLCATGDLPYRIPTIGNYRSTDVLGASAPVFGWHTVVTFGLHSLDDAADRRSTAADIRDAMLSAVELRTFAMATLALLPPVVNACLSVGEVEWAGRLVRDAAERFGETSEIHLARGAVAFSANKFAEALAEVSEALATSEAPLLAHHVYAWTLEAGIHAATGHERKSFRSLHKALHAAETGGLLRPFLDYGTALRPIFDEFSGHFGDQEVFAEQVRNRVRPQELVSAPILTPGEYTVLRELASGDTTESIADTLFLSVNTIKTHLRGIYRKLEVSNRRDALKAARRGGLI</sequence>
<keyword evidence="2" id="KW-0238">DNA-binding</keyword>
<gene>
    <name evidence="6" type="ORF">ACFFQ6_15710</name>
</gene>
<dbReference type="InterPro" id="IPR059106">
    <property type="entry name" value="WHD_MalT"/>
</dbReference>
<dbReference type="SMART" id="SM00421">
    <property type="entry name" value="HTH_LUXR"/>
    <property type="match status" value="1"/>
</dbReference>
<dbReference type="Pfam" id="PF13401">
    <property type="entry name" value="AAA_22"/>
    <property type="match status" value="1"/>
</dbReference>
<evidence type="ECO:0000259" key="5">
    <source>
        <dbReference type="PROSITE" id="PS50043"/>
    </source>
</evidence>
<accession>A0ABV5XGK7</accession>
<evidence type="ECO:0000313" key="7">
    <source>
        <dbReference type="Proteomes" id="UP001589587"/>
    </source>
</evidence>
<keyword evidence="3" id="KW-0804">Transcription</keyword>
<comment type="caution">
    <text evidence="6">The sequence shown here is derived from an EMBL/GenBank/DDBJ whole genome shotgun (WGS) entry which is preliminary data.</text>
</comment>
<dbReference type="InterPro" id="IPR003593">
    <property type="entry name" value="AAA+_ATPase"/>
</dbReference>
<reference evidence="6 7" key="1">
    <citation type="submission" date="2024-09" db="EMBL/GenBank/DDBJ databases">
        <authorList>
            <person name="Sun Q."/>
            <person name="Mori K."/>
        </authorList>
    </citation>
    <scope>NUCLEOTIDE SEQUENCE [LARGE SCALE GENOMIC DNA]</scope>
    <source>
        <strain evidence="6 7">JCM 11411</strain>
    </source>
</reference>
<dbReference type="Pfam" id="PF00196">
    <property type="entry name" value="GerE"/>
    <property type="match status" value="1"/>
</dbReference>
<proteinExistence type="predicted"/>
<dbReference type="PROSITE" id="PS50043">
    <property type="entry name" value="HTH_LUXR_2"/>
    <property type="match status" value="1"/>
</dbReference>
<evidence type="ECO:0000256" key="1">
    <source>
        <dbReference type="ARBA" id="ARBA00023015"/>
    </source>
</evidence>
<dbReference type="PANTHER" id="PTHR44688:SF16">
    <property type="entry name" value="DNA-BINDING TRANSCRIPTIONAL ACTIVATOR DEVR_DOSR"/>
    <property type="match status" value="1"/>
</dbReference>
<dbReference type="Gene3D" id="1.25.40.10">
    <property type="entry name" value="Tetratricopeptide repeat domain"/>
    <property type="match status" value="1"/>
</dbReference>
<dbReference type="InterPro" id="IPR000792">
    <property type="entry name" value="Tscrpt_reg_LuxR_C"/>
</dbReference>
<keyword evidence="7" id="KW-1185">Reference proteome</keyword>
<dbReference type="Pfam" id="PF25873">
    <property type="entry name" value="WHD_MalT"/>
    <property type="match status" value="1"/>
</dbReference>
<evidence type="ECO:0000256" key="2">
    <source>
        <dbReference type="ARBA" id="ARBA00023125"/>
    </source>
</evidence>
<evidence type="ECO:0000256" key="4">
    <source>
        <dbReference type="SAM" id="MobiDB-lite"/>
    </source>
</evidence>
<dbReference type="InterPro" id="IPR016032">
    <property type="entry name" value="Sig_transdc_resp-reg_C-effctor"/>
</dbReference>
<dbReference type="InterPro" id="IPR049945">
    <property type="entry name" value="AAA_22"/>
</dbReference>
<dbReference type="PRINTS" id="PR00038">
    <property type="entry name" value="HTHLUXR"/>
</dbReference>
<feature type="region of interest" description="Disordered" evidence="4">
    <location>
        <begin position="1"/>
        <end position="34"/>
    </location>
</feature>
<organism evidence="6 7">
    <name type="scientific">Rhodococcus baikonurensis</name>
    <dbReference type="NCBI Taxonomy" id="172041"/>
    <lineage>
        <taxon>Bacteria</taxon>
        <taxon>Bacillati</taxon>
        <taxon>Actinomycetota</taxon>
        <taxon>Actinomycetes</taxon>
        <taxon>Mycobacteriales</taxon>
        <taxon>Nocardiaceae</taxon>
        <taxon>Rhodococcus</taxon>
        <taxon>Rhodococcus erythropolis group</taxon>
    </lineage>
</organism>
<dbReference type="PANTHER" id="PTHR44688">
    <property type="entry name" value="DNA-BINDING TRANSCRIPTIONAL ACTIVATOR DEVR_DOSR"/>
    <property type="match status" value="1"/>
</dbReference>
<dbReference type="SUPFAM" id="SSF46894">
    <property type="entry name" value="C-terminal effector domain of the bipartite response regulators"/>
    <property type="match status" value="1"/>
</dbReference>
<dbReference type="Gene3D" id="1.10.10.10">
    <property type="entry name" value="Winged helix-like DNA-binding domain superfamily/Winged helix DNA-binding domain"/>
    <property type="match status" value="1"/>
</dbReference>
<dbReference type="InterPro" id="IPR011990">
    <property type="entry name" value="TPR-like_helical_dom_sf"/>
</dbReference>
<dbReference type="InterPro" id="IPR036388">
    <property type="entry name" value="WH-like_DNA-bd_sf"/>
</dbReference>
<dbReference type="RefSeq" id="WP_350490046.1">
    <property type="nucleotide sequence ID" value="NZ_JBHMAS010000034.1"/>
</dbReference>
<evidence type="ECO:0000313" key="6">
    <source>
        <dbReference type="EMBL" id="MFB9781141.1"/>
    </source>
</evidence>
<dbReference type="InterPro" id="IPR027417">
    <property type="entry name" value="P-loop_NTPase"/>
</dbReference>
<dbReference type="Gene3D" id="3.40.50.300">
    <property type="entry name" value="P-loop containing nucleotide triphosphate hydrolases"/>
    <property type="match status" value="1"/>
</dbReference>